<dbReference type="Pfam" id="PF25917">
    <property type="entry name" value="BSH_RND"/>
    <property type="match status" value="1"/>
</dbReference>
<evidence type="ECO:0000313" key="9">
    <source>
        <dbReference type="EMBL" id="SFF93037.1"/>
    </source>
</evidence>
<feature type="domain" description="Multidrug resistance protein MdtA-like C-terminal permuted SH3" evidence="7">
    <location>
        <begin position="324"/>
        <end position="379"/>
    </location>
</feature>
<evidence type="ECO:0000256" key="5">
    <source>
        <dbReference type="SAM" id="Phobius"/>
    </source>
</evidence>
<feature type="coiled-coil region" evidence="4">
    <location>
        <begin position="98"/>
        <end position="186"/>
    </location>
</feature>
<dbReference type="GO" id="GO:0022857">
    <property type="term" value="F:transmembrane transporter activity"/>
    <property type="evidence" value="ECO:0007669"/>
    <property type="project" value="InterPro"/>
</dbReference>
<dbReference type="InterPro" id="IPR050465">
    <property type="entry name" value="UPF0194_transport"/>
</dbReference>
<dbReference type="InterPro" id="IPR006143">
    <property type="entry name" value="RND_pump_MFP"/>
</dbReference>
<evidence type="ECO:0000259" key="8">
    <source>
        <dbReference type="Pfam" id="PF25990"/>
    </source>
</evidence>
<dbReference type="NCBIfam" id="TIGR01730">
    <property type="entry name" value="RND_mfp"/>
    <property type="match status" value="1"/>
</dbReference>
<dbReference type="InterPro" id="IPR058625">
    <property type="entry name" value="MdtA-like_BSH"/>
</dbReference>
<keyword evidence="5" id="KW-0472">Membrane</keyword>
<evidence type="ECO:0000256" key="3">
    <source>
        <dbReference type="ARBA" id="ARBA00023054"/>
    </source>
</evidence>
<dbReference type="Gene3D" id="2.40.420.20">
    <property type="match status" value="1"/>
</dbReference>
<evidence type="ECO:0000259" key="6">
    <source>
        <dbReference type="Pfam" id="PF25917"/>
    </source>
</evidence>
<dbReference type="PANTHER" id="PTHR32347">
    <property type="entry name" value="EFFLUX SYSTEM COMPONENT YKNX-RELATED"/>
    <property type="match status" value="1"/>
</dbReference>
<dbReference type="GO" id="GO:0030313">
    <property type="term" value="C:cell envelope"/>
    <property type="evidence" value="ECO:0007669"/>
    <property type="project" value="UniProtKB-SubCell"/>
</dbReference>
<evidence type="ECO:0000256" key="1">
    <source>
        <dbReference type="ARBA" id="ARBA00004196"/>
    </source>
</evidence>
<protein>
    <submittedName>
        <fullName evidence="9">Membrane fusion protein, macrolide-specific efflux system</fullName>
    </submittedName>
</protein>
<feature type="domain" description="YknX-like beta-barrel" evidence="8">
    <location>
        <begin position="244"/>
        <end position="315"/>
    </location>
</feature>
<accession>A0A1I2MU76</accession>
<feature type="domain" description="Multidrug resistance protein MdtA-like barrel-sandwich hybrid" evidence="6">
    <location>
        <begin position="65"/>
        <end position="230"/>
    </location>
</feature>
<dbReference type="InterPro" id="IPR058627">
    <property type="entry name" value="MdtA-like_C"/>
</dbReference>
<dbReference type="Pfam" id="PF25967">
    <property type="entry name" value="RND-MFP_C"/>
    <property type="match status" value="1"/>
</dbReference>
<sequence length="382" mass="42766">MIKLKNKKAIWFMVISVIVIAAGTSYWLKNKNQAENTEVQYEQAQVTRNDIVVGFDSDGTIDYSKVNLRFGVKGTISEIQVAEGDKVNKGDIIAKLNDKDYQDQYQLALARLQDAQEEQQTSLLNDELSIKKTESDLQLLKDEYQEMEAIPDAYSANDIKMKKMELDNKETEYQNMLKQYELNKNKELQQDELQVKMAQEDLEDTILYAPVSGVVLGLSAKVGESLTDEEDFAIVHESNVVKAVTNVIEYDISQIKVGQKVYVTAEALPDQKFAGEVSKINSLPSEDSSGLVNYSVEVTIKDPSPELKDGMTCSVSFILKEVNNCLIVPYKSIRMVDGKQVVTVIDRSGQQVDKQIKAGFTDGNEVEVLDGLNVGETVVYQK</sequence>
<dbReference type="STRING" id="341036.SAMN05660649_00054"/>
<reference evidence="10" key="1">
    <citation type="submission" date="2016-10" db="EMBL/GenBank/DDBJ databases">
        <authorList>
            <person name="Varghese N."/>
            <person name="Submissions S."/>
        </authorList>
    </citation>
    <scope>NUCLEOTIDE SEQUENCE [LARGE SCALE GENOMIC DNA]</scope>
    <source>
        <strain evidence="10">DSM 17038</strain>
    </source>
</reference>
<dbReference type="GO" id="GO:0016020">
    <property type="term" value="C:membrane"/>
    <property type="evidence" value="ECO:0007669"/>
    <property type="project" value="InterPro"/>
</dbReference>
<comment type="similarity">
    <text evidence="2">Belongs to the membrane fusion protein (MFP) (TC 8.A.1) family.</text>
</comment>
<dbReference type="EMBL" id="FOOX01000001">
    <property type="protein sequence ID" value="SFF93037.1"/>
    <property type="molecule type" value="Genomic_DNA"/>
</dbReference>
<dbReference type="Proteomes" id="UP000199337">
    <property type="component" value="Unassembled WGS sequence"/>
</dbReference>
<evidence type="ECO:0000256" key="4">
    <source>
        <dbReference type="SAM" id="Coils"/>
    </source>
</evidence>
<dbReference type="Gene3D" id="2.40.30.170">
    <property type="match status" value="1"/>
</dbReference>
<evidence type="ECO:0000313" key="10">
    <source>
        <dbReference type="Proteomes" id="UP000199337"/>
    </source>
</evidence>
<keyword evidence="10" id="KW-1185">Reference proteome</keyword>
<evidence type="ECO:0000259" key="7">
    <source>
        <dbReference type="Pfam" id="PF25967"/>
    </source>
</evidence>
<name>A0A1I2MU76_9FIRM</name>
<dbReference type="AlphaFoldDB" id="A0A1I2MU76"/>
<dbReference type="PANTHER" id="PTHR32347:SF14">
    <property type="entry name" value="EFFLUX SYSTEM COMPONENT YKNX-RELATED"/>
    <property type="match status" value="1"/>
</dbReference>
<dbReference type="Pfam" id="PF25990">
    <property type="entry name" value="Beta-barrel_YknX"/>
    <property type="match status" value="1"/>
</dbReference>
<dbReference type="SUPFAM" id="SSF111369">
    <property type="entry name" value="HlyD-like secretion proteins"/>
    <property type="match status" value="1"/>
</dbReference>
<dbReference type="InterPro" id="IPR058636">
    <property type="entry name" value="Beta-barrel_YknX"/>
</dbReference>
<proteinExistence type="inferred from homology"/>
<feature type="transmembrane region" description="Helical" evidence="5">
    <location>
        <begin position="9"/>
        <end position="28"/>
    </location>
</feature>
<gene>
    <name evidence="9" type="ORF">SAMN05660649_00054</name>
</gene>
<evidence type="ECO:0000256" key="2">
    <source>
        <dbReference type="ARBA" id="ARBA00009477"/>
    </source>
</evidence>
<keyword evidence="5" id="KW-0812">Transmembrane</keyword>
<dbReference type="Gene3D" id="2.40.50.100">
    <property type="match status" value="1"/>
</dbReference>
<keyword evidence="3 4" id="KW-0175">Coiled coil</keyword>
<comment type="subcellular location">
    <subcellularLocation>
        <location evidence="1">Cell envelope</location>
    </subcellularLocation>
</comment>
<dbReference type="RefSeq" id="WP_238456254.1">
    <property type="nucleotide sequence ID" value="NZ_FOOX01000001.1"/>
</dbReference>
<keyword evidence="5" id="KW-1133">Transmembrane helix</keyword>
<organism evidence="9 10">
    <name type="scientific">Desulfotruncus arcticus DSM 17038</name>
    <dbReference type="NCBI Taxonomy" id="1121424"/>
    <lineage>
        <taxon>Bacteria</taxon>
        <taxon>Bacillati</taxon>
        <taxon>Bacillota</taxon>
        <taxon>Clostridia</taxon>
        <taxon>Eubacteriales</taxon>
        <taxon>Desulfallaceae</taxon>
        <taxon>Desulfotruncus</taxon>
    </lineage>
</organism>